<reference evidence="2 3" key="1">
    <citation type="submission" date="2019-03" db="EMBL/GenBank/DDBJ databases">
        <title>First draft genome of Liparis tanakae, snailfish: a comprehensive survey of snailfish specific genes.</title>
        <authorList>
            <person name="Kim W."/>
            <person name="Song I."/>
            <person name="Jeong J.-H."/>
            <person name="Kim D."/>
            <person name="Kim S."/>
            <person name="Ryu S."/>
            <person name="Song J.Y."/>
            <person name="Lee S.K."/>
        </authorList>
    </citation>
    <scope>NUCLEOTIDE SEQUENCE [LARGE SCALE GENOMIC DNA]</scope>
    <source>
        <tissue evidence="2">Muscle</tissue>
    </source>
</reference>
<sequence>MAESFWYSFTSWRLAMVSITPMANPAIAMATDSSNTWLHSGMKANTSEMTRVQEKRATSEDWSLEDTEREDHIHSRRQKFKPPEAASHQQEELLGEEDPRDLLQRGMGLTPQVQDRGSQEGDAQAEAEERAPVDELGLPNGCRLLTYTAELYRADSTSIPSVSNLAETKKKVGQFELALVVDEQVLRLQVSVEDFPLVTVGQTTQQLEHENLPEGGPFEPLLPYLNGETSVLGLVGEVEMLSWFICSVNSFSSMVSVRGTERENRLLKFFILFMVLGGPRLWEKK</sequence>
<evidence type="ECO:0000256" key="1">
    <source>
        <dbReference type="SAM" id="MobiDB-lite"/>
    </source>
</evidence>
<evidence type="ECO:0000313" key="3">
    <source>
        <dbReference type="Proteomes" id="UP000314294"/>
    </source>
</evidence>
<dbReference type="EMBL" id="SRLO01000812">
    <property type="protein sequence ID" value="TNN46030.1"/>
    <property type="molecule type" value="Genomic_DNA"/>
</dbReference>
<gene>
    <name evidence="2" type="ORF">EYF80_043763</name>
</gene>
<keyword evidence="3" id="KW-1185">Reference proteome</keyword>
<protein>
    <submittedName>
        <fullName evidence="2">Uncharacterized protein</fullName>
    </submittedName>
</protein>
<accession>A0A4Z2FYP8</accession>
<comment type="caution">
    <text evidence="2">The sequence shown here is derived from an EMBL/GenBank/DDBJ whole genome shotgun (WGS) entry which is preliminary data.</text>
</comment>
<feature type="region of interest" description="Disordered" evidence="1">
    <location>
        <begin position="45"/>
        <end position="93"/>
    </location>
</feature>
<proteinExistence type="predicted"/>
<feature type="region of interest" description="Disordered" evidence="1">
    <location>
        <begin position="110"/>
        <end position="134"/>
    </location>
</feature>
<dbReference type="AlphaFoldDB" id="A0A4Z2FYP8"/>
<evidence type="ECO:0000313" key="2">
    <source>
        <dbReference type="EMBL" id="TNN46030.1"/>
    </source>
</evidence>
<dbReference type="Proteomes" id="UP000314294">
    <property type="component" value="Unassembled WGS sequence"/>
</dbReference>
<organism evidence="2 3">
    <name type="scientific">Liparis tanakae</name>
    <name type="common">Tanaka's snailfish</name>
    <dbReference type="NCBI Taxonomy" id="230148"/>
    <lineage>
        <taxon>Eukaryota</taxon>
        <taxon>Metazoa</taxon>
        <taxon>Chordata</taxon>
        <taxon>Craniata</taxon>
        <taxon>Vertebrata</taxon>
        <taxon>Euteleostomi</taxon>
        <taxon>Actinopterygii</taxon>
        <taxon>Neopterygii</taxon>
        <taxon>Teleostei</taxon>
        <taxon>Neoteleostei</taxon>
        <taxon>Acanthomorphata</taxon>
        <taxon>Eupercaria</taxon>
        <taxon>Perciformes</taxon>
        <taxon>Cottioidei</taxon>
        <taxon>Cottales</taxon>
        <taxon>Liparidae</taxon>
        <taxon>Liparis</taxon>
    </lineage>
</organism>
<name>A0A4Z2FYP8_9TELE</name>